<comment type="caution">
    <text evidence="1">The sequence shown here is derived from an EMBL/GenBank/DDBJ whole genome shotgun (WGS) entry which is preliminary data.</text>
</comment>
<evidence type="ECO:0000313" key="2">
    <source>
        <dbReference type="Proteomes" id="UP000621455"/>
    </source>
</evidence>
<proteinExistence type="predicted"/>
<protein>
    <recommendedName>
        <fullName evidence="3">DUF2570 domain-containing protein</fullName>
    </recommendedName>
</protein>
<keyword evidence="2" id="KW-1185">Reference proteome</keyword>
<dbReference type="RefSeq" id="WP_167085807.1">
    <property type="nucleotide sequence ID" value="NZ_WHJG01000004.1"/>
</dbReference>
<name>A0ABX0NAQ0_9BURK</name>
<evidence type="ECO:0000313" key="1">
    <source>
        <dbReference type="EMBL" id="NHZ78830.1"/>
    </source>
</evidence>
<accession>A0ABX0NAQ0</accession>
<dbReference type="EMBL" id="WHJG01000004">
    <property type="protein sequence ID" value="NHZ78830.1"/>
    <property type="molecule type" value="Genomic_DNA"/>
</dbReference>
<dbReference type="PROSITE" id="PS51257">
    <property type="entry name" value="PROKAR_LIPOPROTEIN"/>
    <property type="match status" value="1"/>
</dbReference>
<dbReference type="Proteomes" id="UP000621455">
    <property type="component" value="Unassembled WGS sequence"/>
</dbReference>
<sequence length="121" mass="12846">MNALLWKPIAAVLLLVLGIACVASGTGWFLARRERDLARAELSAERDKRAACGAALDQQNSALAELAEQKAAADLRGLAAQQVAAAQGKRFDQALAQVRTARATTCTEAMPAVNMILESIR</sequence>
<reference evidence="1 2" key="1">
    <citation type="submission" date="2019-10" db="EMBL/GenBank/DDBJ databases">
        <title>Taxonomy of Antarctic Massilia spp.: description of Massilia rubra sp. nov., Massilia aquatica sp. nov., Massilia mucilaginosa sp. nov., Massilia frigida sp. nov. isolated from streams, lakes and regoliths.</title>
        <authorList>
            <person name="Holochova P."/>
            <person name="Sedlacek I."/>
            <person name="Kralova S."/>
            <person name="Maslanova I."/>
            <person name="Busse H.-J."/>
            <person name="Stankova E."/>
            <person name="Vrbovska V."/>
            <person name="Kovarovic V."/>
            <person name="Bartak M."/>
            <person name="Svec P."/>
            <person name="Pantucek R."/>
        </authorList>
    </citation>
    <scope>NUCLEOTIDE SEQUENCE [LARGE SCALE GENOMIC DNA]</scope>
    <source>
        <strain evidence="1 2">CCM 8695</strain>
    </source>
</reference>
<organism evidence="1 2">
    <name type="scientific">Massilia frigida</name>
    <dbReference type="NCBI Taxonomy" id="2609281"/>
    <lineage>
        <taxon>Bacteria</taxon>
        <taxon>Pseudomonadati</taxon>
        <taxon>Pseudomonadota</taxon>
        <taxon>Betaproteobacteria</taxon>
        <taxon>Burkholderiales</taxon>
        <taxon>Oxalobacteraceae</taxon>
        <taxon>Telluria group</taxon>
        <taxon>Massilia</taxon>
    </lineage>
</organism>
<evidence type="ECO:0008006" key="3">
    <source>
        <dbReference type="Google" id="ProtNLM"/>
    </source>
</evidence>
<gene>
    <name evidence="1" type="ORF">F2P44_05985</name>
</gene>